<dbReference type="Proteomes" id="UP000729402">
    <property type="component" value="Unassembled WGS sequence"/>
</dbReference>
<organism evidence="2 3">
    <name type="scientific">Zizania palustris</name>
    <name type="common">Northern wild rice</name>
    <dbReference type="NCBI Taxonomy" id="103762"/>
    <lineage>
        <taxon>Eukaryota</taxon>
        <taxon>Viridiplantae</taxon>
        <taxon>Streptophyta</taxon>
        <taxon>Embryophyta</taxon>
        <taxon>Tracheophyta</taxon>
        <taxon>Spermatophyta</taxon>
        <taxon>Magnoliopsida</taxon>
        <taxon>Liliopsida</taxon>
        <taxon>Poales</taxon>
        <taxon>Poaceae</taxon>
        <taxon>BOP clade</taxon>
        <taxon>Oryzoideae</taxon>
        <taxon>Oryzeae</taxon>
        <taxon>Zizaniinae</taxon>
        <taxon>Zizania</taxon>
    </lineage>
</organism>
<keyword evidence="1" id="KW-0812">Transmembrane</keyword>
<keyword evidence="1" id="KW-1133">Transmembrane helix</keyword>
<feature type="transmembrane region" description="Helical" evidence="1">
    <location>
        <begin position="46"/>
        <end position="70"/>
    </location>
</feature>
<keyword evidence="3" id="KW-1185">Reference proteome</keyword>
<accession>A0A8J5VXG6</accession>
<proteinExistence type="predicted"/>
<dbReference type="AlphaFoldDB" id="A0A8J5VXG6"/>
<keyword evidence="1" id="KW-0472">Membrane</keyword>
<sequence length="166" mass="18028">MASRVPPSERGDNGYYTASPSCTPCVSTASGHSGRSSRGSTAATPTPVACVVASELMSFAVGVAVFMLWVHQRVRPRRMRVPAQRLPTYHLNNNTYTSHATCTMLNSSVKTQHTHKGARSHKARILLAASSSACTLESPVGMAPCRDIRRIEFMATCNKHTYYLLA</sequence>
<reference evidence="2" key="1">
    <citation type="journal article" date="2021" name="bioRxiv">
        <title>Whole Genome Assembly and Annotation of Northern Wild Rice, Zizania palustris L., Supports a Whole Genome Duplication in the Zizania Genus.</title>
        <authorList>
            <person name="Haas M."/>
            <person name="Kono T."/>
            <person name="Macchietto M."/>
            <person name="Millas R."/>
            <person name="McGilp L."/>
            <person name="Shao M."/>
            <person name="Duquette J."/>
            <person name="Hirsch C.N."/>
            <person name="Kimball J."/>
        </authorList>
    </citation>
    <scope>NUCLEOTIDE SEQUENCE</scope>
    <source>
        <tissue evidence="2">Fresh leaf tissue</tissue>
    </source>
</reference>
<evidence type="ECO:0000313" key="2">
    <source>
        <dbReference type="EMBL" id="KAG8076816.1"/>
    </source>
</evidence>
<reference evidence="2" key="2">
    <citation type="submission" date="2021-02" db="EMBL/GenBank/DDBJ databases">
        <authorList>
            <person name="Kimball J.A."/>
            <person name="Haas M.W."/>
            <person name="Macchietto M."/>
            <person name="Kono T."/>
            <person name="Duquette J."/>
            <person name="Shao M."/>
        </authorList>
    </citation>
    <scope>NUCLEOTIDE SEQUENCE</scope>
    <source>
        <tissue evidence="2">Fresh leaf tissue</tissue>
    </source>
</reference>
<name>A0A8J5VXG6_ZIZPA</name>
<evidence type="ECO:0000256" key="1">
    <source>
        <dbReference type="SAM" id="Phobius"/>
    </source>
</evidence>
<comment type="caution">
    <text evidence="2">The sequence shown here is derived from an EMBL/GenBank/DDBJ whole genome shotgun (WGS) entry which is preliminary data.</text>
</comment>
<gene>
    <name evidence="2" type="ORF">GUJ93_ZPchr0006g45712</name>
</gene>
<dbReference type="EMBL" id="JAAALK010000283">
    <property type="protein sequence ID" value="KAG8076816.1"/>
    <property type="molecule type" value="Genomic_DNA"/>
</dbReference>
<evidence type="ECO:0000313" key="3">
    <source>
        <dbReference type="Proteomes" id="UP000729402"/>
    </source>
</evidence>
<protein>
    <submittedName>
        <fullName evidence="2">Uncharacterized protein</fullName>
    </submittedName>
</protein>